<sequence length="84" mass="9382">MNTTTDLATLPLSSLARLIRQHWPRVNYAAAPYLQAMASLHSIADNYGYDSGRSIVRYFLANASSFRGPVAKEIKAELNRRLKA</sequence>
<accession>A0A6J5P1Q6</accession>
<proteinExistence type="predicted"/>
<protein>
    <submittedName>
        <fullName evidence="1">Uncharacterized protein</fullName>
    </submittedName>
</protein>
<reference evidence="1" key="1">
    <citation type="submission" date="2020-04" db="EMBL/GenBank/DDBJ databases">
        <authorList>
            <person name="Chiriac C."/>
            <person name="Salcher M."/>
            <person name="Ghai R."/>
            <person name="Kavagutti S V."/>
        </authorList>
    </citation>
    <scope>NUCLEOTIDE SEQUENCE</scope>
</reference>
<organism evidence="1">
    <name type="scientific">uncultured Caudovirales phage</name>
    <dbReference type="NCBI Taxonomy" id="2100421"/>
    <lineage>
        <taxon>Viruses</taxon>
        <taxon>Duplodnaviria</taxon>
        <taxon>Heunggongvirae</taxon>
        <taxon>Uroviricota</taxon>
        <taxon>Caudoviricetes</taxon>
        <taxon>Peduoviridae</taxon>
        <taxon>Maltschvirus</taxon>
        <taxon>Maltschvirus maltsch</taxon>
    </lineage>
</organism>
<evidence type="ECO:0000313" key="1">
    <source>
        <dbReference type="EMBL" id="CAB4163221.1"/>
    </source>
</evidence>
<name>A0A6J5P1Q6_9CAUD</name>
<gene>
    <name evidence="1" type="ORF">UFOVP806_3</name>
</gene>
<dbReference type="EMBL" id="LR796750">
    <property type="protein sequence ID" value="CAB4163221.1"/>
    <property type="molecule type" value="Genomic_DNA"/>
</dbReference>